<keyword evidence="4" id="KW-1185">Reference proteome</keyword>
<keyword evidence="1" id="KW-0521">NADP</keyword>
<dbReference type="PANTHER" id="PTHR44154">
    <property type="entry name" value="QUINONE OXIDOREDUCTASE"/>
    <property type="match status" value="1"/>
</dbReference>
<feature type="domain" description="Alcohol dehydrogenase-like N-terminal" evidence="2">
    <location>
        <begin position="26"/>
        <end position="119"/>
    </location>
</feature>
<dbReference type="Pfam" id="PF08240">
    <property type="entry name" value="ADH_N"/>
    <property type="match status" value="1"/>
</dbReference>
<reference evidence="3 4" key="1">
    <citation type="submission" date="2023-09" db="EMBL/GenBank/DDBJ databases">
        <title>Novel taxa isolated from Blanes Bay.</title>
        <authorList>
            <person name="Rey-Velasco X."/>
            <person name="Lucena T."/>
        </authorList>
    </citation>
    <scope>NUCLEOTIDE SEQUENCE [LARGE SCALE GENOMIC DNA]</scope>
    <source>
        <strain evidence="3 4">S334</strain>
    </source>
</reference>
<dbReference type="EMBL" id="JAVTTP010000001">
    <property type="protein sequence ID" value="MDT7828730.1"/>
    <property type="molecule type" value="Genomic_DNA"/>
</dbReference>
<accession>A0ABU3L4R0</accession>
<comment type="caution">
    <text evidence="3">The sequence shown here is derived from an EMBL/GenBank/DDBJ whole genome shotgun (WGS) entry which is preliminary data.</text>
</comment>
<evidence type="ECO:0000313" key="4">
    <source>
        <dbReference type="Proteomes" id="UP001250656"/>
    </source>
</evidence>
<dbReference type="SUPFAM" id="SSF50129">
    <property type="entry name" value="GroES-like"/>
    <property type="match status" value="1"/>
</dbReference>
<dbReference type="InterPro" id="IPR013154">
    <property type="entry name" value="ADH-like_N"/>
</dbReference>
<dbReference type="RefSeq" id="WP_314014214.1">
    <property type="nucleotide sequence ID" value="NZ_JAVTTP010000001.1"/>
</dbReference>
<protein>
    <submittedName>
        <fullName evidence="3">Alcohol dehydrogenase catalytic domain-containing protein</fullName>
    </submittedName>
</protein>
<dbReference type="InterPro" id="IPR051603">
    <property type="entry name" value="Zinc-ADH_QOR/CCCR"/>
</dbReference>
<dbReference type="Proteomes" id="UP001250656">
    <property type="component" value="Unassembled WGS sequence"/>
</dbReference>
<evidence type="ECO:0000259" key="2">
    <source>
        <dbReference type="Pfam" id="PF08240"/>
    </source>
</evidence>
<sequence>MKAIICPKYGPPEELQLAEVPKPVPKPREVLVKIYATAISDYDWSMVRGRPYLYRLLFGITKPKKPISGMELAGTVEAVGKNVSAFQTGDAVYGDTSETGFGTFAEYACVDAKSLAHKPNGMTFAAAAAIPHAAMLAVRGLIDVGEIQPNQ</sequence>
<name>A0ABU3L4R0_9FLAO</name>
<dbReference type="PANTHER" id="PTHR44154:SF1">
    <property type="entry name" value="QUINONE OXIDOREDUCTASE"/>
    <property type="match status" value="1"/>
</dbReference>
<evidence type="ECO:0000256" key="1">
    <source>
        <dbReference type="ARBA" id="ARBA00022857"/>
    </source>
</evidence>
<proteinExistence type="predicted"/>
<dbReference type="InterPro" id="IPR011032">
    <property type="entry name" value="GroES-like_sf"/>
</dbReference>
<gene>
    <name evidence="3" type="ORF">RQM65_08655</name>
</gene>
<dbReference type="Gene3D" id="3.90.180.10">
    <property type="entry name" value="Medium-chain alcohol dehydrogenases, catalytic domain"/>
    <property type="match status" value="1"/>
</dbReference>
<organism evidence="3 4">
    <name type="scientific">Pricia mediterranea</name>
    <dbReference type="NCBI Taxonomy" id="3076079"/>
    <lineage>
        <taxon>Bacteria</taxon>
        <taxon>Pseudomonadati</taxon>
        <taxon>Bacteroidota</taxon>
        <taxon>Flavobacteriia</taxon>
        <taxon>Flavobacteriales</taxon>
        <taxon>Flavobacteriaceae</taxon>
        <taxon>Pricia</taxon>
    </lineage>
</organism>
<evidence type="ECO:0000313" key="3">
    <source>
        <dbReference type="EMBL" id="MDT7828730.1"/>
    </source>
</evidence>